<dbReference type="Pfam" id="PF01569">
    <property type="entry name" value="PAP2"/>
    <property type="match status" value="1"/>
</dbReference>
<feature type="transmembrane region" description="Helical" evidence="1">
    <location>
        <begin position="136"/>
        <end position="154"/>
    </location>
</feature>
<accession>A0A3B0TNS5</accession>
<name>A0A3B0TNS5_9ZZZZ</name>
<feature type="transmembrane region" description="Helical" evidence="1">
    <location>
        <begin position="29"/>
        <end position="51"/>
    </location>
</feature>
<reference evidence="3" key="1">
    <citation type="submission" date="2018-06" db="EMBL/GenBank/DDBJ databases">
        <authorList>
            <person name="Zhirakovskaya E."/>
        </authorList>
    </citation>
    <scope>NUCLEOTIDE SEQUENCE</scope>
</reference>
<organism evidence="3">
    <name type="scientific">hydrothermal vent metagenome</name>
    <dbReference type="NCBI Taxonomy" id="652676"/>
    <lineage>
        <taxon>unclassified sequences</taxon>
        <taxon>metagenomes</taxon>
        <taxon>ecological metagenomes</taxon>
    </lineage>
</organism>
<dbReference type="EMBL" id="UOEP01000057">
    <property type="protein sequence ID" value="VAW16152.1"/>
    <property type="molecule type" value="Genomic_DNA"/>
</dbReference>
<dbReference type="PANTHER" id="PTHR14969:SF13">
    <property type="entry name" value="AT30094P"/>
    <property type="match status" value="1"/>
</dbReference>
<keyword evidence="1" id="KW-1133">Transmembrane helix</keyword>
<protein>
    <recommendedName>
        <fullName evidence="2">Phosphatidic acid phosphatase type 2/haloperoxidase domain-containing protein</fullName>
    </recommendedName>
</protein>
<dbReference type="SUPFAM" id="SSF48317">
    <property type="entry name" value="Acid phosphatase/Vanadium-dependent haloperoxidase"/>
    <property type="match status" value="1"/>
</dbReference>
<dbReference type="PANTHER" id="PTHR14969">
    <property type="entry name" value="SPHINGOSINE-1-PHOSPHATE PHOSPHOHYDROLASE"/>
    <property type="match status" value="1"/>
</dbReference>
<feature type="transmembrane region" description="Helical" evidence="1">
    <location>
        <begin position="160"/>
        <end position="181"/>
    </location>
</feature>
<evidence type="ECO:0000259" key="2">
    <source>
        <dbReference type="SMART" id="SM00014"/>
    </source>
</evidence>
<evidence type="ECO:0000313" key="3">
    <source>
        <dbReference type="EMBL" id="VAW16152.1"/>
    </source>
</evidence>
<dbReference type="SMART" id="SM00014">
    <property type="entry name" value="acidPPc"/>
    <property type="match status" value="1"/>
</dbReference>
<sequence length="230" mass="26919">MDWLSKLVEVDHQFFLFLNGFHNDFWDTVMFFVTRKETWLPFFAVLLCYIIKNYKNKTVIILLFLALAILAGDQISVLIKESVQRLRPVHDPVIRDLVHNYYRKGGLYGFLSSHATNAFALLTFSAYLFRNRYYTYTLLLWALLFSYSRIYLGVHYPFDILGGMVLGYFVGNIFYRVLMFVENLFFITRHPTIASTTLSKQNAATIFLVFIVTFAVVLISSRNLYAFNIL</sequence>
<feature type="transmembrane region" description="Helical" evidence="1">
    <location>
        <begin position="202"/>
        <end position="221"/>
    </location>
</feature>
<proteinExistence type="predicted"/>
<dbReference type="AlphaFoldDB" id="A0A3B0TNS5"/>
<feature type="transmembrane region" description="Helical" evidence="1">
    <location>
        <begin position="58"/>
        <end position="79"/>
    </location>
</feature>
<gene>
    <name evidence="3" type="ORF">MNBD_BACTEROID01-963</name>
</gene>
<dbReference type="Gene3D" id="1.20.144.10">
    <property type="entry name" value="Phosphatidic acid phosphatase type 2/haloperoxidase"/>
    <property type="match status" value="1"/>
</dbReference>
<keyword evidence="1" id="KW-0472">Membrane</keyword>
<evidence type="ECO:0000256" key="1">
    <source>
        <dbReference type="SAM" id="Phobius"/>
    </source>
</evidence>
<feature type="domain" description="Phosphatidic acid phosphatase type 2/haloperoxidase" evidence="2">
    <location>
        <begin position="61"/>
        <end position="175"/>
    </location>
</feature>
<dbReference type="InterPro" id="IPR036938">
    <property type="entry name" value="PAP2/HPO_sf"/>
</dbReference>
<feature type="transmembrane region" description="Helical" evidence="1">
    <location>
        <begin position="107"/>
        <end position="129"/>
    </location>
</feature>
<dbReference type="InterPro" id="IPR000326">
    <property type="entry name" value="PAP2/HPO"/>
</dbReference>
<keyword evidence="1" id="KW-0812">Transmembrane</keyword>